<organism evidence="2 3">
    <name type="scientific">Panagrolaimus superbus</name>
    <dbReference type="NCBI Taxonomy" id="310955"/>
    <lineage>
        <taxon>Eukaryota</taxon>
        <taxon>Metazoa</taxon>
        <taxon>Ecdysozoa</taxon>
        <taxon>Nematoda</taxon>
        <taxon>Chromadorea</taxon>
        <taxon>Rhabditida</taxon>
        <taxon>Tylenchina</taxon>
        <taxon>Panagrolaimomorpha</taxon>
        <taxon>Panagrolaimoidea</taxon>
        <taxon>Panagrolaimidae</taxon>
        <taxon>Panagrolaimus</taxon>
    </lineage>
</organism>
<accession>A0A914YVX9</accession>
<keyword evidence="2" id="KW-1185">Reference proteome</keyword>
<evidence type="ECO:0000313" key="2">
    <source>
        <dbReference type="Proteomes" id="UP000887577"/>
    </source>
</evidence>
<name>A0A914YVX9_9BILA</name>
<proteinExistence type="predicted"/>
<evidence type="ECO:0000313" key="3">
    <source>
        <dbReference type="WBParaSite" id="PSU_v2.g2237.t1"/>
    </source>
</evidence>
<feature type="compositionally biased region" description="Polar residues" evidence="1">
    <location>
        <begin position="15"/>
        <end position="24"/>
    </location>
</feature>
<feature type="region of interest" description="Disordered" evidence="1">
    <location>
        <begin position="1"/>
        <end position="24"/>
    </location>
</feature>
<dbReference type="WBParaSite" id="PSU_v2.g2237.t1">
    <property type="protein sequence ID" value="PSU_v2.g2237.t1"/>
    <property type="gene ID" value="PSU_v2.g2237"/>
</dbReference>
<dbReference type="Proteomes" id="UP000887577">
    <property type="component" value="Unplaced"/>
</dbReference>
<feature type="compositionally biased region" description="Low complexity" evidence="1">
    <location>
        <begin position="1"/>
        <end position="14"/>
    </location>
</feature>
<reference evidence="3" key="1">
    <citation type="submission" date="2022-11" db="UniProtKB">
        <authorList>
            <consortium name="WormBaseParasite"/>
        </authorList>
    </citation>
    <scope>IDENTIFICATION</scope>
</reference>
<dbReference type="AlphaFoldDB" id="A0A914YVX9"/>
<evidence type="ECO:0000256" key="1">
    <source>
        <dbReference type="SAM" id="MobiDB-lite"/>
    </source>
</evidence>
<protein>
    <submittedName>
        <fullName evidence="3">Uncharacterized protein</fullName>
    </submittedName>
</protein>
<sequence length="199" mass="21857">MFNDYRYNSNNNSRLPTSASSIHIPSNYRSQNSLQTDSPVIQSASCSNIIQKTVGINHFEDSSLSKVAAAAGVKNTQAAPLPHSIFRRFRLVSEMEMENSSTPTSEAQQNYSKMHSSSISSITTATTEAAAAAGARIGDGGKSDWYNRGRLEHSQSHGAISHLQQPLKLQVDEYNNNNNNNYGDDMLTDEDGKNCKFTF</sequence>